<proteinExistence type="predicted"/>
<organism evidence="1">
    <name type="scientific">Arundo donax</name>
    <name type="common">Giant reed</name>
    <name type="synonym">Donax arundinaceus</name>
    <dbReference type="NCBI Taxonomy" id="35708"/>
    <lineage>
        <taxon>Eukaryota</taxon>
        <taxon>Viridiplantae</taxon>
        <taxon>Streptophyta</taxon>
        <taxon>Embryophyta</taxon>
        <taxon>Tracheophyta</taxon>
        <taxon>Spermatophyta</taxon>
        <taxon>Magnoliopsida</taxon>
        <taxon>Liliopsida</taxon>
        <taxon>Poales</taxon>
        <taxon>Poaceae</taxon>
        <taxon>PACMAD clade</taxon>
        <taxon>Arundinoideae</taxon>
        <taxon>Arundineae</taxon>
        <taxon>Arundo</taxon>
    </lineage>
</organism>
<reference evidence="1" key="2">
    <citation type="journal article" date="2015" name="Data Brief">
        <title>Shoot transcriptome of the giant reed, Arundo donax.</title>
        <authorList>
            <person name="Barrero R.A."/>
            <person name="Guerrero F.D."/>
            <person name="Moolhuijzen P."/>
            <person name="Goolsby J.A."/>
            <person name="Tidwell J."/>
            <person name="Bellgard S.E."/>
            <person name="Bellgard M.I."/>
        </authorList>
    </citation>
    <scope>NUCLEOTIDE SEQUENCE</scope>
    <source>
        <tissue evidence="1">Shoot tissue taken approximately 20 cm above the soil surface</tissue>
    </source>
</reference>
<sequence length="57" mass="6749">MNTADEVCIRCASYTEFKFQDWCKKTTEHHYPSNKGEARSIVDFEISCTQGRQEWNE</sequence>
<dbReference type="EMBL" id="GBRH01203141">
    <property type="protein sequence ID" value="JAD94754.1"/>
    <property type="molecule type" value="Transcribed_RNA"/>
</dbReference>
<protein>
    <submittedName>
        <fullName evidence="1">Uncharacterized protein</fullName>
    </submittedName>
</protein>
<dbReference type="AlphaFoldDB" id="A0A0A9E1U3"/>
<reference evidence="1" key="1">
    <citation type="submission" date="2014-09" db="EMBL/GenBank/DDBJ databases">
        <authorList>
            <person name="Magalhaes I.L.F."/>
            <person name="Oliveira U."/>
            <person name="Santos F.R."/>
            <person name="Vidigal T.H.D.A."/>
            <person name="Brescovit A.D."/>
            <person name="Santos A.J."/>
        </authorList>
    </citation>
    <scope>NUCLEOTIDE SEQUENCE</scope>
    <source>
        <tissue evidence="1">Shoot tissue taken approximately 20 cm above the soil surface</tissue>
    </source>
</reference>
<name>A0A0A9E1U3_ARUDO</name>
<accession>A0A0A9E1U3</accession>
<evidence type="ECO:0000313" key="1">
    <source>
        <dbReference type="EMBL" id="JAD94754.1"/>
    </source>
</evidence>